<evidence type="ECO:0000256" key="1">
    <source>
        <dbReference type="SAM" id="MobiDB-lite"/>
    </source>
</evidence>
<feature type="compositionally biased region" description="Basic and acidic residues" evidence="1">
    <location>
        <begin position="199"/>
        <end position="238"/>
    </location>
</feature>
<keyword evidence="2" id="KW-0472">Membrane</keyword>
<feature type="compositionally biased region" description="Polar residues" evidence="1">
    <location>
        <begin position="181"/>
        <end position="198"/>
    </location>
</feature>
<evidence type="ECO:0000313" key="5">
    <source>
        <dbReference type="Proteomes" id="UP000245591"/>
    </source>
</evidence>
<evidence type="ECO:0000313" key="4">
    <source>
        <dbReference type="EMBL" id="PWA03541.1"/>
    </source>
</evidence>
<dbReference type="AlphaFoldDB" id="A0A2U1JEN0"/>
<feature type="region of interest" description="Disordered" evidence="1">
    <location>
        <begin position="148"/>
        <end position="259"/>
    </location>
</feature>
<keyword evidence="3" id="KW-0732">Signal</keyword>
<gene>
    <name evidence="4" type="ORF">BB558_000281</name>
</gene>
<sequence>MYLVKILYLISILVGLAATENNPDDTYYEEINARDTENVQIEKHVYNDYENSPKHKFKKGRYSPDYYDQYKANVHKYKEPIYIMKRDDKPKIPVGAVPIDQQKSYPVESENRGNPLKNDIKTIPIIQESKNSVDNSPKNTVSQQPAIKIPANAKQISPNDNIPTPKTIVSDENNKSKSPEPNKTSEYQNSNNKSPTKTISEDKDNNDKKGNKDENGKKNNNDKKGDKDEKSTGRDVNPDKTTSVSEEYPLTRSGVSNPTSKVSMVTIEETISPPQFKATQLLPTNDPQLYGGTRKTKSLNILFSIVCYILFFVLVY</sequence>
<feature type="compositionally biased region" description="Polar residues" evidence="1">
    <location>
        <begin position="154"/>
        <end position="164"/>
    </location>
</feature>
<keyword evidence="2" id="KW-0812">Transmembrane</keyword>
<organism evidence="4 5">
    <name type="scientific">Smittium angustum</name>
    <dbReference type="NCBI Taxonomy" id="133377"/>
    <lineage>
        <taxon>Eukaryota</taxon>
        <taxon>Fungi</taxon>
        <taxon>Fungi incertae sedis</taxon>
        <taxon>Zoopagomycota</taxon>
        <taxon>Kickxellomycotina</taxon>
        <taxon>Harpellomycetes</taxon>
        <taxon>Harpellales</taxon>
        <taxon>Legeriomycetaceae</taxon>
        <taxon>Smittium</taxon>
    </lineage>
</organism>
<feature type="transmembrane region" description="Helical" evidence="2">
    <location>
        <begin position="298"/>
        <end position="315"/>
    </location>
</feature>
<comment type="caution">
    <text evidence="4">The sequence shown here is derived from an EMBL/GenBank/DDBJ whole genome shotgun (WGS) entry which is preliminary data.</text>
</comment>
<feature type="chain" id="PRO_5015681982" evidence="3">
    <location>
        <begin position="20"/>
        <end position="316"/>
    </location>
</feature>
<protein>
    <submittedName>
        <fullName evidence="4">Uncharacterized protein</fullName>
    </submittedName>
</protein>
<dbReference type="EMBL" id="MBFU01000011">
    <property type="protein sequence ID" value="PWA03541.1"/>
    <property type="molecule type" value="Genomic_DNA"/>
</dbReference>
<evidence type="ECO:0000256" key="2">
    <source>
        <dbReference type="SAM" id="Phobius"/>
    </source>
</evidence>
<keyword evidence="2" id="KW-1133">Transmembrane helix</keyword>
<dbReference type="Proteomes" id="UP000245591">
    <property type="component" value="Unassembled WGS sequence"/>
</dbReference>
<accession>A0A2U1JEN0</accession>
<keyword evidence="5" id="KW-1185">Reference proteome</keyword>
<reference evidence="4 5" key="1">
    <citation type="journal article" date="2018" name="MBio">
        <title>Comparative Genomics Reveals the Core Gene Toolbox for the Fungus-Insect Symbiosis.</title>
        <authorList>
            <person name="Wang Y."/>
            <person name="Stata M."/>
            <person name="Wang W."/>
            <person name="Stajich J.E."/>
            <person name="White M.M."/>
            <person name="Moncalvo J.M."/>
        </authorList>
    </citation>
    <scope>NUCLEOTIDE SEQUENCE [LARGE SCALE GENOMIC DNA]</scope>
    <source>
        <strain evidence="4 5">AUS-126-30</strain>
    </source>
</reference>
<feature type="signal peptide" evidence="3">
    <location>
        <begin position="1"/>
        <end position="19"/>
    </location>
</feature>
<proteinExistence type="predicted"/>
<name>A0A2U1JEN0_SMIAN</name>
<evidence type="ECO:0000256" key="3">
    <source>
        <dbReference type="SAM" id="SignalP"/>
    </source>
</evidence>